<evidence type="ECO:0000256" key="7">
    <source>
        <dbReference type="ARBA" id="ARBA00023004"/>
    </source>
</evidence>
<evidence type="ECO:0000313" key="10">
    <source>
        <dbReference type="EMBL" id="PPQ85761.1"/>
    </source>
</evidence>
<evidence type="ECO:0000256" key="6">
    <source>
        <dbReference type="ARBA" id="ARBA00023002"/>
    </source>
</evidence>
<dbReference type="AlphaFoldDB" id="A0A409X4U4"/>
<dbReference type="SUPFAM" id="SSF48264">
    <property type="entry name" value="Cytochrome P450"/>
    <property type="match status" value="2"/>
</dbReference>
<evidence type="ECO:0000256" key="2">
    <source>
        <dbReference type="ARBA" id="ARBA00005179"/>
    </source>
</evidence>
<keyword evidence="7 9" id="KW-0408">Iron</keyword>
<dbReference type="InterPro" id="IPR017972">
    <property type="entry name" value="Cyt_P450_CS"/>
</dbReference>
<dbReference type="PANTHER" id="PTHR46300:SF7">
    <property type="entry name" value="P450, PUTATIVE (EUROFUNG)-RELATED"/>
    <property type="match status" value="1"/>
</dbReference>
<evidence type="ECO:0000256" key="8">
    <source>
        <dbReference type="ARBA" id="ARBA00023033"/>
    </source>
</evidence>
<dbReference type="InterPro" id="IPR002401">
    <property type="entry name" value="Cyt_P450_E_grp-I"/>
</dbReference>
<dbReference type="CDD" id="cd11065">
    <property type="entry name" value="CYP64-like"/>
    <property type="match status" value="2"/>
</dbReference>
<dbReference type="InterPro" id="IPR050364">
    <property type="entry name" value="Cytochrome_P450_fung"/>
</dbReference>
<dbReference type="GO" id="GO:0004497">
    <property type="term" value="F:monooxygenase activity"/>
    <property type="evidence" value="ECO:0007669"/>
    <property type="project" value="UniProtKB-KW"/>
</dbReference>
<evidence type="ECO:0008006" key="12">
    <source>
        <dbReference type="Google" id="ProtNLM"/>
    </source>
</evidence>
<protein>
    <recommendedName>
        <fullName evidence="12">Cytochrome P450</fullName>
    </recommendedName>
</protein>
<evidence type="ECO:0000256" key="9">
    <source>
        <dbReference type="PIRSR" id="PIRSR602401-1"/>
    </source>
</evidence>
<comment type="cofactor">
    <cofactor evidence="1 9">
        <name>heme</name>
        <dbReference type="ChEBI" id="CHEBI:30413"/>
    </cofactor>
</comment>
<dbReference type="InterPro" id="IPR036396">
    <property type="entry name" value="Cyt_P450_sf"/>
</dbReference>
<keyword evidence="8" id="KW-0503">Monooxygenase</keyword>
<comment type="caution">
    <text evidence="10">The sequence shown here is derived from an EMBL/GenBank/DDBJ whole genome shotgun (WGS) entry which is preliminary data.</text>
</comment>
<dbReference type="InterPro" id="IPR001128">
    <property type="entry name" value="Cyt_P450"/>
</dbReference>
<dbReference type="GO" id="GO:0020037">
    <property type="term" value="F:heme binding"/>
    <property type="evidence" value="ECO:0007669"/>
    <property type="project" value="InterPro"/>
</dbReference>
<keyword evidence="11" id="KW-1185">Reference proteome</keyword>
<reference evidence="10 11" key="1">
    <citation type="journal article" date="2018" name="Evol. Lett.">
        <title>Horizontal gene cluster transfer increased hallucinogenic mushroom diversity.</title>
        <authorList>
            <person name="Reynolds H.T."/>
            <person name="Vijayakumar V."/>
            <person name="Gluck-Thaler E."/>
            <person name="Korotkin H.B."/>
            <person name="Matheny P.B."/>
            <person name="Slot J.C."/>
        </authorList>
    </citation>
    <scope>NUCLEOTIDE SEQUENCE [LARGE SCALE GENOMIC DNA]</scope>
    <source>
        <strain evidence="10 11">2631</strain>
    </source>
</reference>
<evidence type="ECO:0000256" key="4">
    <source>
        <dbReference type="ARBA" id="ARBA00022617"/>
    </source>
</evidence>
<evidence type="ECO:0000256" key="1">
    <source>
        <dbReference type="ARBA" id="ARBA00001971"/>
    </source>
</evidence>
<evidence type="ECO:0000313" key="11">
    <source>
        <dbReference type="Proteomes" id="UP000283269"/>
    </source>
</evidence>
<proteinExistence type="inferred from homology"/>
<dbReference type="EMBL" id="NHYD01002640">
    <property type="protein sequence ID" value="PPQ85761.1"/>
    <property type="molecule type" value="Genomic_DNA"/>
</dbReference>
<name>A0A409X4U4_PSICY</name>
<dbReference type="STRING" id="93625.A0A409X4U4"/>
<dbReference type="InParanoid" id="A0A409X4U4"/>
<dbReference type="Proteomes" id="UP000283269">
    <property type="component" value="Unassembled WGS sequence"/>
</dbReference>
<evidence type="ECO:0000256" key="5">
    <source>
        <dbReference type="ARBA" id="ARBA00022723"/>
    </source>
</evidence>
<dbReference type="Gene3D" id="1.10.630.10">
    <property type="entry name" value="Cytochrome P450"/>
    <property type="match status" value="2"/>
</dbReference>
<sequence>MLLTWTDYLAILATLCALVYIHSKQAGLFSRLPLPPGPKRLPLIGNLLNMPTNPEWLTYHQWAKDFDSDIIYLNAAGTHMVILDTAEAAFDLLEKRSSIYSCRARLPMVNELMGWDFAFGFMKYGDGWRQRRRVTHYAFHPTAAVLFRPHMMKATHNLLNKFLDTPKDVLGNLRHMAAETILSVAYGLEIKPKDDPYIKMAEHGVEGFSVAGIPGTFLVDAFPILKRVPSWFPGAGFQKKAQNWKKSTMSMVEVPFAAAKEKIAAGTSPHSMVSFNLRRVGGDDPAQETIVKHAAGTMYGGGSDTTLSALASCILGLLERPDVLKKAQEELDRVVKPGYLPDFDDQDSLPYITAVAMEALRWKAIVPIGIPHLVTVEDEYKGYRIPAGTIVVANSWAMLHNEEVYPDPFTFNPDRFMDNGKLNTLVRDPGHAVWGFGRRICPGRYLAFSSIWITLASMLTVFDIKKSVDEDGNVIEPTHEYFPALISVPKPYECSIKPRSEEAEKLIRASTNQELLDFLFYNLTTILQTLSSLPSAMELGPDTIATVAALATLLYLYIKRSRTGSFSRLPLPPGPKGLPIIGNLLNMPTNPEWVTYHQWAKDLNTDILYLNAAGTNIVVLDSAEAAFELLEKRSSTYSSRARLPMVNELIGWEFAFGFMKYGSWNTFSPWSGSMSILNTNEIGQAKDGNLIQFIIDVVGNLRHMAAETIMSVAYGLDVQPHDDPYIKVAEHGVEGFSIAAVPGTFLVDALPILKYVPEWFPGASFKRKAREWKKSTISMIETPFAAAKEKVAAGTSPHSLVSFNLRQIDGRDPDQEEVVKHAAGTMYAGGTDTTLSALASCILGFLDKPEVVKKAQQELDRVIKPGHLPDFEDQDSLPYITAIAMEALRWRAIVPIGIPHLVTVEDEYEGYRIPAGTIVIANSWAMLHNEETYPDPFTFNPDRFMKDGKLDPSVRNPAHACWGFGRRICPGRFIAFSSIWITLASMLAVFDIEKSVDENGNVIEPTHEYFPALISVPKPYECSIKPRSQEAERLIRTSANSELISLL</sequence>
<comment type="similarity">
    <text evidence="3">Belongs to the cytochrome P450 family.</text>
</comment>
<keyword evidence="5 9" id="KW-0479">Metal-binding</keyword>
<dbReference type="GO" id="GO:0005506">
    <property type="term" value="F:iron ion binding"/>
    <property type="evidence" value="ECO:0007669"/>
    <property type="project" value="InterPro"/>
</dbReference>
<dbReference type="Pfam" id="PF00067">
    <property type="entry name" value="p450"/>
    <property type="match status" value="2"/>
</dbReference>
<evidence type="ECO:0000256" key="3">
    <source>
        <dbReference type="ARBA" id="ARBA00010617"/>
    </source>
</evidence>
<gene>
    <name evidence="10" type="ORF">CVT25_003079</name>
</gene>
<keyword evidence="6" id="KW-0560">Oxidoreductase</keyword>
<organism evidence="10 11">
    <name type="scientific">Psilocybe cyanescens</name>
    <dbReference type="NCBI Taxonomy" id="93625"/>
    <lineage>
        <taxon>Eukaryota</taxon>
        <taxon>Fungi</taxon>
        <taxon>Dikarya</taxon>
        <taxon>Basidiomycota</taxon>
        <taxon>Agaricomycotina</taxon>
        <taxon>Agaricomycetes</taxon>
        <taxon>Agaricomycetidae</taxon>
        <taxon>Agaricales</taxon>
        <taxon>Agaricineae</taxon>
        <taxon>Strophariaceae</taxon>
        <taxon>Psilocybe</taxon>
    </lineage>
</organism>
<accession>A0A409X4U4</accession>
<dbReference type="GO" id="GO:0016705">
    <property type="term" value="F:oxidoreductase activity, acting on paired donors, with incorporation or reduction of molecular oxygen"/>
    <property type="evidence" value="ECO:0007669"/>
    <property type="project" value="InterPro"/>
</dbReference>
<dbReference type="PROSITE" id="PS00086">
    <property type="entry name" value="CYTOCHROME_P450"/>
    <property type="match status" value="2"/>
</dbReference>
<dbReference type="PRINTS" id="PR00463">
    <property type="entry name" value="EP450I"/>
</dbReference>
<feature type="binding site" description="axial binding residue" evidence="9">
    <location>
        <position position="441"/>
    </location>
    <ligand>
        <name>heme</name>
        <dbReference type="ChEBI" id="CHEBI:30413"/>
    </ligand>
    <ligandPart>
        <name>Fe</name>
        <dbReference type="ChEBI" id="CHEBI:18248"/>
    </ligandPart>
</feature>
<keyword evidence="4 9" id="KW-0349">Heme</keyword>
<dbReference type="PANTHER" id="PTHR46300">
    <property type="entry name" value="P450, PUTATIVE (EUROFUNG)-RELATED-RELATED"/>
    <property type="match status" value="1"/>
</dbReference>
<dbReference type="OrthoDB" id="1844152at2759"/>
<comment type="pathway">
    <text evidence="2">Secondary metabolite biosynthesis.</text>
</comment>